<name>A0ACC0GLX5_9ERIC</name>
<evidence type="ECO:0000313" key="1">
    <source>
        <dbReference type="EMBL" id="KAI8002178.1"/>
    </source>
</evidence>
<comment type="caution">
    <text evidence="1">The sequence shown here is derived from an EMBL/GenBank/DDBJ whole genome shotgun (WGS) entry which is preliminary data.</text>
</comment>
<protein>
    <submittedName>
        <fullName evidence="1">Ubiquitin carboxyl-terminal hydrolase 2</fullName>
    </submittedName>
</protein>
<reference evidence="1 2" key="1">
    <citation type="journal article" date="2022" name="Plant J.">
        <title>Chromosome-level genome of Camellia lanceoleosa provides a valuable resource for understanding genome evolution and self-incompatibility.</title>
        <authorList>
            <person name="Gong W."/>
            <person name="Xiao S."/>
            <person name="Wang L."/>
            <person name="Liao Z."/>
            <person name="Chang Y."/>
            <person name="Mo W."/>
            <person name="Hu G."/>
            <person name="Li W."/>
            <person name="Zhao G."/>
            <person name="Zhu H."/>
            <person name="Hu X."/>
            <person name="Ji K."/>
            <person name="Xiang X."/>
            <person name="Song Q."/>
            <person name="Yuan D."/>
            <person name="Jin S."/>
            <person name="Zhang L."/>
        </authorList>
    </citation>
    <scope>NUCLEOTIDE SEQUENCE [LARGE SCALE GENOMIC DNA]</scope>
    <source>
        <strain evidence="1">SQ_2022a</strain>
    </source>
</reference>
<proteinExistence type="predicted"/>
<sequence length="1136" mass="124277">MVLSISSSEHPLKFSGSVSLSSAAIWSLKNCDVPTVSSLSDKAVPSSKSSPISLFPATTHRLLQSPAAKLFRSLPFHLPQTTFRLFDQSQFFLPPDFQELMGKKGKKRARSGYKERQERRGSTASQTSVGEESIPTIEAVNDGLSVVKERKVCAHLDKGIDLVKVSSRIGSIEGVRCEDCREGVVGRRAGIGLPTTSQSHAVRHAKQNRHPLAIQFENLQLCWCFPCNMLIPIEKLEENGEQKDLLSDIVKLIKGRSSQKASADVEDVQFGGDRVTSELKSENTAQTNFDGKSGYVVRGLVNLGNTCFFNSIMQNLLAIDRLREHFLDLDESVGPLTVSLKKVFAETSPEAGLRNVINPRSFFGCICSKAPQFRGYQQHDSHELLRCLLDGLCTEELSARKQNTWGNGISKNLASTFVDTIFGGQLSSTVSCLECGHSSTVFEPFLDLSLPVPTKKPLSKRAQSISRAKKPKLPPKRSARIRPKVNNKGADFVESESVLIPTAGGASSCLVGSSLPLSDEAGDALADPTLPESIGPSTVAEKESSVLLNPLTTEEFEKKPFFKNVTNKEEDSLDNLTWLDFLEPDFVTDGHDTASKANDTVVIHDSGKKVAVQNDASLRDGIESSKKVHSLCMVETSGSSSNLDYSEPAMLSDEHDMASKVNNASVTQDYRGKDAVENDVFLQNIPGPSAQVCTLYMEPNLEVNSAGNSFENELPLQVHGSEILLLPYKNETSTSVEILGGEGEASLSAVGCEPDVLDFDGFGDLFNEPDIAAGPNAEPLSSNNNYQADEIAETASLVGNISETDPDEVDDSDSPVSIESCLAYFIKPELLSNEHAWHCENCSKAMQEQRMQSRKKKQKATPKIQISGIEDRIQSNPSSSTNDCPCPSEVRGLSNGDIRKDVPSTSGERLVSDNGKIDVNKSEEGNDEINDAVAELSESSSSYKTCSQATISGEGSDSCSVNEPSKAGFDADELQQRKSQLLPEGSESEGSDNEEMNSYFVKVKRDATKRILINKAPTILTIHLKRFSQDARGRLSKLNGHVNFRETIDLGPYMGIRCTKKMDECKFRLLGVVEHLGTMRGGHYVAYVRGGKGNNRKTENENGEYVWYHASDTCVREATLEEVLRCEAYILFYEKM</sequence>
<gene>
    <name evidence="1" type="ORF">LOK49_LG08G02418</name>
</gene>
<organism evidence="1 2">
    <name type="scientific">Camellia lanceoleosa</name>
    <dbReference type="NCBI Taxonomy" id="1840588"/>
    <lineage>
        <taxon>Eukaryota</taxon>
        <taxon>Viridiplantae</taxon>
        <taxon>Streptophyta</taxon>
        <taxon>Embryophyta</taxon>
        <taxon>Tracheophyta</taxon>
        <taxon>Spermatophyta</taxon>
        <taxon>Magnoliopsida</taxon>
        <taxon>eudicotyledons</taxon>
        <taxon>Gunneridae</taxon>
        <taxon>Pentapetalae</taxon>
        <taxon>asterids</taxon>
        <taxon>Ericales</taxon>
        <taxon>Theaceae</taxon>
        <taxon>Camellia</taxon>
    </lineage>
</organism>
<accession>A0ACC0GLX5</accession>
<evidence type="ECO:0000313" key="2">
    <source>
        <dbReference type="Proteomes" id="UP001060215"/>
    </source>
</evidence>
<dbReference type="EMBL" id="CM045766">
    <property type="protein sequence ID" value="KAI8002178.1"/>
    <property type="molecule type" value="Genomic_DNA"/>
</dbReference>
<dbReference type="Proteomes" id="UP001060215">
    <property type="component" value="Chromosome 9"/>
</dbReference>
<keyword evidence="1" id="KW-0378">Hydrolase</keyword>
<keyword evidence="2" id="KW-1185">Reference proteome</keyword>